<reference evidence="1" key="3">
    <citation type="submission" date="2022-06" db="UniProtKB">
        <authorList>
            <consortium name="EnsemblPlants"/>
        </authorList>
    </citation>
    <scope>IDENTIFICATION</scope>
</reference>
<dbReference type="AlphaFoldDB" id="A0A8R7Q502"/>
<dbReference type="Gramene" id="TuG1812G0400002080.01.T01">
    <property type="protein sequence ID" value="TuG1812G0400002080.01.T01"/>
    <property type="gene ID" value="TuG1812G0400002080.01"/>
</dbReference>
<organism evidence="1 2">
    <name type="scientific">Triticum urartu</name>
    <name type="common">Red wild einkorn</name>
    <name type="synonym">Crithodium urartu</name>
    <dbReference type="NCBI Taxonomy" id="4572"/>
    <lineage>
        <taxon>Eukaryota</taxon>
        <taxon>Viridiplantae</taxon>
        <taxon>Streptophyta</taxon>
        <taxon>Embryophyta</taxon>
        <taxon>Tracheophyta</taxon>
        <taxon>Spermatophyta</taxon>
        <taxon>Magnoliopsida</taxon>
        <taxon>Liliopsida</taxon>
        <taxon>Poales</taxon>
        <taxon>Poaceae</taxon>
        <taxon>BOP clade</taxon>
        <taxon>Pooideae</taxon>
        <taxon>Triticodae</taxon>
        <taxon>Triticeae</taxon>
        <taxon>Triticinae</taxon>
        <taxon>Triticum</taxon>
    </lineage>
</organism>
<name>A0A8R7Q502_TRIUA</name>
<reference evidence="1" key="2">
    <citation type="submission" date="2018-03" db="EMBL/GenBank/DDBJ databases">
        <title>The Triticum urartu genome reveals the dynamic nature of wheat genome evolution.</title>
        <authorList>
            <person name="Ling H."/>
            <person name="Ma B."/>
            <person name="Shi X."/>
            <person name="Liu H."/>
            <person name="Dong L."/>
            <person name="Sun H."/>
            <person name="Cao Y."/>
            <person name="Gao Q."/>
            <person name="Zheng S."/>
            <person name="Li Y."/>
            <person name="Yu Y."/>
            <person name="Du H."/>
            <person name="Qi M."/>
            <person name="Li Y."/>
            <person name="Yu H."/>
            <person name="Cui Y."/>
            <person name="Wang N."/>
            <person name="Chen C."/>
            <person name="Wu H."/>
            <person name="Zhao Y."/>
            <person name="Zhang J."/>
            <person name="Li Y."/>
            <person name="Zhou W."/>
            <person name="Zhang B."/>
            <person name="Hu W."/>
            <person name="Eijk M."/>
            <person name="Tang J."/>
            <person name="Witsenboer H."/>
            <person name="Zhao S."/>
            <person name="Li Z."/>
            <person name="Zhang A."/>
            <person name="Wang D."/>
            <person name="Liang C."/>
        </authorList>
    </citation>
    <scope>NUCLEOTIDE SEQUENCE [LARGE SCALE GENOMIC DNA]</scope>
    <source>
        <strain evidence="1">cv. G1812</strain>
    </source>
</reference>
<sequence length="68" mass="8225">MEDQYVNPKKPRQKTAMRIVKTYLRNRLGDNTLKYNLICYVEKIEMRKVTNDVVIDRFEAMKERGKPF</sequence>
<reference evidence="2" key="1">
    <citation type="journal article" date="2013" name="Nature">
        <title>Draft genome of the wheat A-genome progenitor Triticum urartu.</title>
        <authorList>
            <person name="Ling H.Q."/>
            <person name="Zhao S."/>
            <person name="Liu D."/>
            <person name="Wang J."/>
            <person name="Sun H."/>
            <person name="Zhang C."/>
            <person name="Fan H."/>
            <person name="Li D."/>
            <person name="Dong L."/>
            <person name="Tao Y."/>
            <person name="Gao C."/>
            <person name="Wu H."/>
            <person name="Li Y."/>
            <person name="Cui Y."/>
            <person name="Guo X."/>
            <person name="Zheng S."/>
            <person name="Wang B."/>
            <person name="Yu K."/>
            <person name="Liang Q."/>
            <person name="Yang W."/>
            <person name="Lou X."/>
            <person name="Chen J."/>
            <person name="Feng M."/>
            <person name="Jian J."/>
            <person name="Zhang X."/>
            <person name="Luo G."/>
            <person name="Jiang Y."/>
            <person name="Liu J."/>
            <person name="Wang Z."/>
            <person name="Sha Y."/>
            <person name="Zhang B."/>
            <person name="Wu H."/>
            <person name="Tang D."/>
            <person name="Shen Q."/>
            <person name="Xue P."/>
            <person name="Zou S."/>
            <person name="Wang X."/>
            <person name="Liu X."/>
            <person name="Wang F."/>
            <person name="Yang Y."/>
            <person name="An X."/>
            <person name="Dong Z."/>
            <person name="Zhang K."/>
            <person name="Zhang X."/>
            <person name="Luo M.C."/>
            <person name="Dvorak J."/>
            <person name="Tong Y."/>
            <person name="Wang J."/>
            <person name="Yang H."/>
            <person name="Li Z."/>
            <person name="Wang D."/>
            <person name="Zhang A."/>
            <person name="Wang J."/>
        </authorList>
    </citation>
    <scope>NUCLEOTIDE SEQUENCE</scope>
    <source>
        <strain evidence="2">cv. G1812</strain>
    </source>
</reference>
<keyword evidence="2" id="KW-1185">Reference proteome</keyword>
<protein>
    <submittedName>
        <fullName evidence="1">Uncharacterized protein</fullName>
    </submittedName>
</protein>
<accession>A0A8R7Q502</accession>
<dbReference type="Proteomes" id="UP000015106">
    <property type="component" value="Chromosome 4"/>
</dbReference>
<evidence type="ECO:0000313" key="2">
    <source>
        <dbReference type="Proteomes" id="UP000015106"/>
    </source>
</evidence>
<proteinExistence type="predicted"/>
<dbReference type="EnsemblPlants" id="TuG1812G0400002080.01.T01">
    <property type="protein sequence ID" value="TuG1812G0400002080.01.T01"/>
    <property type="gene ID" value="TuG1812G0400002080.01"/>
</dbReference>
<evidence type="ECO:0000313" key="1">
    <source>
        <dbReference type="EnsemblPlants" id="TuG1812G0400002080.01.T01"/>
    </source>
</evidence>